<dbReference type="InterPro" id="IPR052208">
    <property type="entry name" value="DmX-like/RAVE_component"/>
</dbReference>
<dbReference type="GO" id="GO:0043254">
    <property type="term" value="P:regulation of protein-containing complex assembly"/>
    <property type="evidence" value="ECO:0007669"/>
    <property type="project" value="EnsemblFungi"/>
</dbReference>
<comment type="caution">
    <text evidence="3">The sequence shown here is derived from an EMBL/GenBank/DDBJ whole genome shotgun (WGS) entry which is preliminary data.</text>
</comment>
<reference evidence="4" key="1">
    <citation type="journal article" date="2014" name="Microb. Cell Fact.">
        <title>Exploiting Issatchenkia orientalis SD108 for succinic acid production.</title>
        <authorList>
            <person name="Xiao H."/>
            <person name="Shao Z."/>
            <person name="Jiang Y."/>
            <person name="Dole S."/>
            <person name="Zhao H."/>
        </authorList>
    </citation>
    <scope>NUCLEOTIDE SEQUENCE [LARGE SCALE GENOMIC DNA]</scope>
    <source>
        <strain evidence="4">SD108</strain>
    </source>
</reference>
<dbReference type="GO" id="GO:0045022">
    <property type="term" value="P:early endosome to late endosome transport"/>
    <property type="evidence" value="ECO:0007669"/>
    <property type="project" value="EnsemblFungi"/>
</dbReference>
<dbReference type="GO" id="GO:0070072">
    <property type="term" value="P:vacuolar proton-transporting V-type ATPase complex assembly"/>
    <property type="evidence" value="ECO:0007669"/>
    <property type="project" value="EnsemblFungi"/>
</dbReference>
<dbReference type="GO" id="GO:0007035">
    <property type="term" value="P:vacuolar acidification"/>
    <property type="evidence" value="ECO:0007669"/>
    <property type="project" value="EnsemblFungi"/>
</dbReference>
<accession>A0A099NXF7</accession>
<dbReference type="SUPFAM" id="SSF50960">
    <property type="entry name" value="TolB, C-terminal domain"/>
    <property type="match status" value="1"/>
</dbReference>
<protein>
    <recommendedName>
        <fullName evidence="2">RAVE complex protein Rav1 C-terminal domain-containing protein</fullName>
    </recommendedName>
</protein>
<dbReference type="Pfam" id="PF12234">
    <property type="entry name" value="Rav1p_C"/>
    <property type="match status" value="1"/>
</dbReference>
<dbReference type="eggNOG" id="KOG1064">
    <property type="taxonomic scope" value="Eukaryota"/>
</dbReference>
<dbReference type="SUPFAM" id="SSF101908">
    <property type="entry name" value="Putative isomerase YbhE"/>
    <property type="match status" value="1"/>
</dbReference>
<dbReference type="InterPro" id="IPR015943">
    <property type="entry name" value="WD40/YVTN_repeat-like_dom_sf"/>
</dbReference>
<feature type="compositionally biased region" description="Basic and acidic residues" evidence="1">
    <location>
        <begin position="1438"/>
        <end position="1447"/>
    </location>
</feature>
<feature type="compositionally biased region" description="Polar residues" evidence="1">
    <location>
        <begin position="1463"/>
        <end position="1478"/>
    </location>
</feature>
<dbReference type="InterPro" id="IPR022033">
    <property type="entry name" value="Rav1p_C"/>
</dbReference>
<dbReference type="InterPro" id="IPR036322">
    <property type="entry name" value="WD40_repeat_dom_sf"/>
</dbReference>
<gene>
    <name evidence="3" type="ORF">JL09_g3353</name>
</gene>
<evidence type="ECO:0000256" key="1">
    <source>
        <dbReference type="SAM" id="MobiDB-lite"/>
    </source>
</evidence>
<dbReference type="GO" id="GO:0043291">
    <property type="term" value="C:RAVE complex"/>
    <property type="evidence" value="ECO:0007669"/>
    <property type="project" value="EnsemblFungi"/>
</dbReference>
<dbReference type="HOGENOM" id="CLU_000310_0_0_1"/>
<evidence type="ECO:0000259" key="2">
    <source>
        <dbReference type="Pfam" id="PF12234"/>
    </source>
</evidence>
<evidence type="ECO:0000313" key="3">
    <source>
        <dbReference type="EMBL" id="KGK37493.1"/>
    </source>
</evidence>
<dbReference type="SUPFAM" id="SSF50978">
    <property type="entry name" value="WD40 repeat-like"/>
    <property type="match status" value="1"/>
</dbReference>
<feature type="domain" description="RAVE complex protein Rav1 C-terminal" evidence="2">
    <location>
        <begin position="730"/>
        <end position="1363"/>
    </location>
</feature>
<feature type="region of interest" description="Disordered" evidence="1">
    <location>
        <begin position="1401"/>
        <end position="1486"/>
    </location>
</feature>
<evidence type="ECO:0000313" key="4">
    <source>
        <dbReference type="Proteomes" id="UP000029867"/>
    </source>
</evidence>
<dbReference type="Proteomes" id="UP000029867">
    <property type="component" value="Unassembled WGS sequence"/>
</dbReference>
<proteinExistence type="predicted"/>
<dbReference type="EMBL" id="JQFK01000035">
    <property type="protein sequence ID" value="KGK37493.1"/>
    <property type="molecule type" value="Genomic_DNA"/>
</dbReference>
<name>A0A099NXF7_PICKU</name>
<dbReference type="PANTHER" id="PTHR13950">
    <property type="entry name" value="RABCONNECTIN-RELATED"/>
    <property type="match status" value="1"/>
</dbReference>
<dbReference type="Gene3D" id="2.130.10.10">
    <property type="entry name" value="YVTN repeat-like/Quinoprotein amine dehydrogenase"/>
    <property type="match status" value="1"/>
</dbReference>
<dbReference type="PANTHER" id="PTHR13950:SF9">
    <property type="entry name" value="RABCONNECTIN-3A"/>
    <property type="match status" value="1"/>
</dbReference>
<organism evidence="3 4">
    <name type="scientific">Pichia kudriavzevii</name>
    <name type="common">Yeast</name>
    <name type="synonym">Issatchenkia orientalis</name>
    <dbReference type="NCBI Taxonomy" id="4909"/>
    <lineage>
        <taxon>Eukaryota</taxon>
        <taxon>Fungi</taxon>
        <taxon>Dikarya</taxon>
        <taxon>Ascomycota</taxon>
        <taxon>Saccharomycotina</taxon>
        <taxon>Pichiomycetes</taxon>
        <taxon>Pichiales</taxon>
        <taxon>Pichiaceae</taxon>
        <taxon>Pichia</taxon>
    </lineage>
</organism>
<feature type="compositionally biased region" description="Low complexity" evidence="1">
    <location>
        <begin position="1452"/>
        <end position="1462"/>
    </location>
</feature>
<dbReference type="VEuPathDB" id="FungiDB:C5L36_0B00370"/>
<sequence>MSVNFLPGQPNHSSDSCCFANWNTIQILAYTSGNNLVILTKNSKHLQTIYLPKDSYTVDLNRSNGKIAIAIDNEVHIYTPEVSNYYNFNFHGRKNIDELEIEWTLEHVIVNENDTSKINSLCWSDYTVPQSDELELQFMELPREFNSKTTCELVTGSDSSLAMHKLYYDKADPEENVKCTLIWFKKQPNPIYKVKFSPNATCIASIGFYDKHVKLWNRNGFSEENLDFELHYLPHDTFVTDIIWKRYVTSNSTTAATKDNTSSKSSESFILKPVNSIIKHDCRLMSDESSIHSSTLKEYYHNTLYTFTYNSNMRVFSTFRLDRGFEIFESGRLDLYQDDPSKRGKGILKTVTFIDNQFLELELEDMLKKFEASSTKLDHSMKMQNKILDLLKLKCELCIVVGSDGVLTLYLLSNLCNVLPSKMTITKLDKLRVDGKSYLSIIKLSKYCLPSHPSDFIVKSIQIDHYSKSSILTLVLHDCFKHTIRVINIDFTSFLQFDRSKYNNEGVPLKHKVVHVGRLAQKFTGHNKSIRRLIRSADGSSVLSLTRFQRTVLWTPISLSNERKTLTKRCVIVTDTPIQNAVIWNNSHYAIVILERKIIVFDCVNTFSNLTAQEVAMLDIDTALPPDCVFLLPETSKSECHIVMVNKDRSCKCFRFSVHPNNNGDMEYKLEKYFIDPLPNDSNDEIYMLSAVDPVGWMQSIDRVGRAILVTVTPNGRVFIYYVSFSKAKDGNGLIRWHLKDSFKTGINNCSLISVSSINKMALVDETRSKLSIWDMKVSVRDYYEEFENEVIKDLDWTSTEFDQGILAVGFKSHSLLYTQLRHDYTNERLSFVKIKKVDLSHETTHEIGDSIWMGDGNLVIGAGNQLYLSDKKLDATKDEVTRQAIGSLEIRSNDLFHLCAVLNGPLPLYHPQFIIQSVFLGMIPLVKIILLQLSHILREIDLGVRREDDFGFDIQIEKVMTLLSNIINQNEDFYSKENDDLNEQGFQILTEKLQKIKLPFLTGHQQITLLHTIYILKDITLYQSKVLDISGLKFFLAMKLFTVNMTNPLFVSTHDSISMRDISFALHSDNRDLLYGLLEEKNGNQLNWNLARSYLLPYWLDITRLQHAMEKIAANEFLKFQRENGGRKDPSTCSIFYLALKKKKVLVGLWKTSFGNPEREKMIKFLSNDFTEKRWKSAANKNAYVLLGKHRYMDAASFFLLAGSPKDAVNVIVRQIKDIPLAIAVARCYDGIDDGVSVRTVIERQMLTDAITTNDRWKLSWIFWILGDKIHSVQSLIKPLHKIKDDVKMNLPDYQWPNIDSVVKTTDTEDPVLLIMYDSLRKRNVKYYQGISMIEPKHEFSFVIKAATMYTKMGCDWLALYLLRTWEFSEANNEQKAYIMQAGQEEEVKLQKPGDILAKFMSPSGSSNSREPPKELPSLLDNYTDFPHTPSILCSPHSEEGKEPSLLDKFSSGTSSTPSSGDVNTKKVNIGASTSGVPNLLDNWA</sequence>